<feature type="domain" description="FAD dependent oxidoreductase" evidence="6">
    <location>
        <begin position="12"/>
        <end position="289"/>
    </location>
</feature>
<comment type="similarity">
    <text evidence="2">Belongs to the GMC oxidoreductase family.</text>
</comment>
<evidence type="ECO:0000259" key="6">
    <source>
        <dbReference type="Pfam" id="PF01266"/>
    </source>
</evidence>
<dbReference type="AlphaFoldDB" id="A0A831W886"/>
<proteinExistence type="inferred from homology"/>
<dbReference type="Gene3D" id="3.50.50.60">
    <property type="entry name" value="FAD/NAD(P)-binding domain"/>
    <property type="match status" value="2"/>
</dbReference>
<comment type="cofactor">
    <cofactor evidence="1">
        <name>FAD</name>
        <dbReference type="ChEBI" id="CHEBI:57692"/>
    </cofactor>
</comment>
<dbReference type="GO" id="GO:0016614">
    <property type="term" value="F:oxidoreductase activity, acting on CH-OH group of donors"/>
    <property type="evidence" value="ECO:0007669"/>
    <property type="project" value="InterPro"/>
</dbReference>
<dbReference type="PANTHER" id="PTHR42784">
    <property type="entry name" value="PYRANOSE 2-OXIDASE"/>
    <property type="match status" value="1"/>
</dbReference>
<feature type="domain" description="Glucose-methanol-choline oxidoreductase C-terminal" evidence="7">
    <location>
        <begin position="405"/>
        <end position="530"/>
    </location>
</feature>
<dbReference type="InterPro" id="IPR006076">
    <property type="entry name" value="FAD-dep_OxRdtase"/>
</dbReference>
<accession>A0A831W886</accession>
<evidence type="ECO:0000256" key="1">
    <source>
        <dbReference type="ARBA" id="ARBA00001974"/>
    </source>
</evidence>
<dbReference type="InterPro" id="IPR051473">
    <property type="entry name" value="P2Ox-like"/>
</dbReference>
<gene>
    <name evidence="8" type="ORF">ENJ12_06890</name>
</gene>
<dbReference type="Pfam" id="PF05199">
    <property type="entry name" value="GMC_oxred_C"/>
    <property type="match status" value="1"/>
</dbReference>
<keyword evidence="5" id="KW-0560">Oxidoreductase</keyword>
<evidence type="ECO:0000256" key="4">
    <source>
        <dbReference type="ARBA" id="ARBA00022827"/>
    </source>
</evidence>
<dbReference type="Proteomes" id="UP000886339">
    <property type="component" value="Unassembled WGS sequence"/>
</dbReference>
<sequence>AGIPAGSAIRCDICIVGAGPAGITLALELAKTGKDIILLEAGGLKNAGKSMDLYRGEVANPARHLPLDADRYRQLGGTSALWGGRCIPFSAIDFETREYVPHSGWPLSKEELDPYYREAHAYCECGDYLYHTEEALPEAPAEMIPGFRGHAVVSNTIERWSPPTHFGKAYRKALQDTPNIRVLLHAVCLNIDLSDDGSKVSSLTVGRFGRERFTIQPGITVLSGGGLEVPRLMLASNQVHKAGLGNQSDWLGRGYMCHISGSIARVRFADHVTPIYGYEVDRGGVYCRRRLCVSEQAQREHKLLNAYLLLDRPLLSDPEHGSGLFSLTFIAKAILQHDRTRAPFKGKYALYWRHIINILRGSPEVLSVLPRWCRNRFVQGRRIPSLLQKSKNNEYHIYYHTEQIPDRDSRITLSDKMDTFGVPRLLVDYRIAEKDVESICLTHRLIDSELRDSGCGELIYDSDDPAETIRGHQAMLGHHIGTTRMAARAADGVVDENCKVHGIENLFVASSSIFPTSGQANPTLTIVALAIRLAAHIKQTPA</sequence>
<dbReference type="PANTHER" id="PTHR42784:SF1">
    <property type="entry name" value="PYRANOSE 2-OXIDASE"/>
    <property type="match status" value="1"/>
</dbReference>
<name>A0A831W886_9GAMM</name>
<organism evidence="8">
    <name type="scientific">Thiolapillus brandeum</name>
    <dbReference type="NCBI Taxonomy" id="1076588"/>
    <lineage>
        <taxon>Bacteria</taxon>
        <taxon>Pseudomonadati</taxon>
        <taxon>Pseudomonadota</taxon>
        <taxon>Gammaproteobacteria</taxon>
        <taxon>Chromatiales</taxon>
        <taxon>Sedimenticolaceae</taxon>
        <taxon>Thiolapillus</taxon>
    </lineage>
</organism>
<evidence type="ECO:0000256" key="3">
    <source>
        <dbReference type="ARBA" id="ARBA00022630"/>
    </source>
</evidence>
<evidence type="ECO:0000256" key="2">
    <source>
        <dbReference type="ARBA" id="ARBA00010790"/>
    </source>
</evidence>
<reference evidence="8" key="1">
    <citation type="journal article" date="2020" name="mSystems">
        <title>Genome- and Community-Level Interaction Insights into Carbon Utilization and Element Cycling Functions of Hydrothermarchaeota in Hydrothermal Sediment.</title>
        <authorList>
            <person name="Zhou Z."/>
            <person name="Liu Y."/>
            <person name="Xu W."/>
            <person name="Pan J."/>
            <person name="Luo Z.H."/>
            <person name="Li M."/>
        </authorList>
    </citation>
    <scope>NUCLEOTIDE SEQUENCE [LARGE SCALE GENOMIC DNA]</scope>
    <source>
        <strain evidence="8">HyVt-458</strain>
    </source>
</reference>
<feature type="non-terminal residue" evidence="8">
    <location>
        <position position="1"/>
    </location>
</feature>
<evidence type="ECO:0000313" key="8">
    <source>
        <dbReference type="EMBL" id="HEC06558.1"/>
    </source>
</evidence>
<dbReference type="SUPFAM" id="SSF51905">
    <property type="entry name" value="FAD/NAD(P)-binding domain"/>
    <property type="match status" value="1"/>
</dbReference>
<protein>
    <submittedName>
        <fullName evidence="8">GMC family oxidoreductase</fullName>
    </submittedName>
</protein>
<evidence type="ECO:0000259" key="7">
    <source>
        <dbReference type="Pfam" id="PF05199"/>
    </source>
</evidence>
<dbReference type="InterPro" id="IPR007867">
    <property type="entry name" value="GMC_OxRtase_C"/>
</dbReference>
<dbReference type="Pfam" id="PF01266">
    <property type="entry name" value="DAO"/>
    <property type="match status" value="1"/>
</dbReference>
<keyword evidence="4" id="KW-0274">FAD</keyword>
<dbReference type="EMBL" id="DRLF01000241">
    <property type="protein sequence ID" value="HEC06558.1"/>
    <property type="molecule type" value="Genomic_DNA"/>
</dbReference>
<dbReference type="InterPro" id="IPR036188">
    <property type="entry name" value="FAD/NAD-bd_sf"/>
</dbReference>
<evidence type="ECO:0000256" key="5">
    <source>
        <dbReference type="ARBA" id="ARBA00023002"/>
    </source>
</evidence>
<keyword evidence="3" id="KW-0285">Flavoprotein</keyword>
<comment type="caution">
    <text evidence="8">The sequence shown here is derived from an EMBL/GenBank/DDBJ whole genome shotgun (WGS) entry which is preliminary data.</text>
</comment>